<dbReference type="GO" id="GO:0046872">
    <property type="term" value="F:metal ion binding"/>
    <property type="evidence" value="ECO:0007669"/>
    <property type="project" value="UniProtKB-KW"/>
</dbReference>
<reference evidence="7" key="2">
    <citation type="submission" date="2021-04" db="EMBL/GenBank/DDBJ databases">
        <authorList>
            <person name="Gilroy R."/>
        </authorList>
    </citation>
    <scope>NUCLEOTIDE SEQUENCE</scope>
    <source>
        <strain evidence="7">ChiSxjej5B17-1746</strain>
    </source>
</reference>
<keyword evidence="3 4" id="KW-0408">Iron</keyword>
<keyword evidence="1 4" id="KW-0349">Heme</keyword>
<feature type="transmembrane region" description="Helical" evidence="5">
    <location>
        <begin position="218"/>
        <end position="241"/>
    </location>
</feature>
<dbReference type="EMBL" id="DXGI01000057">
    <property type="protein sequence ID" value="HIW77814.1"/>
    <property type="molecule type" value="Genomic_DNA"/>
</dbReference>
<feature type="transmembrane region" description="Helical" evidence="5">
    <location>
        <begin position="103"/>
        <end position="123"/>
    </location>
</feature>
<proteinExistence type="predicted"/>
<feature type="domain" description="Cytochrome c" evidence="6">
    <location>
        <begin position="364"/>
        <end position="450"/>
    </location>
</feature>
<dbReference type="Proteomes" id="UP000824264">
    <property type="component" value="Unassembled WGS sequence"/>
</dbReference>
<dbReference type="PROSITE" id="PS51007">
    <property type="entry name" value="CYTC"/>
    <property type="match status" value="1"/>
</dbReference>
<keyword evidence="5" id="KW-0812">Transmembrane</keyword>
<evidence type="ECO:0000256" key="5">
    <source>
        <dbReference type="SAM" id="Phobius"/>
    </source>
</evidence>
<accession>A0A9D1QYX5</accession>
<reference evidence="7" key="1">
    <citation type="journal article" date="2021" name="PeerJ">
        <title>Extensive microbial diversity within the chicken gut microbiome revealed by metagenomics and culture.</title>
        <authorList>
            <person name="Gilroy R."/>
            <person name="Ravi A."/>
            <person name="Getino M."/>
            <person name="Pursley I."/>
            <person name="Horton D.L."/>
            <person name="Alikhan N.F."/>
            <person name="Baker D."/>
            <person name="Gharbi K."/>
            <person name="Hall N."/>
            <person name="Watson M."/>
            <person name="Adriaenssens E.M."/>
            <person name="Foster-Nyarko E."/>
            <person name="Jarju S."/>
            <person name="Secka A."/>
            <person name="Antonio M."/>
            <person name="Oren A."/>
            <person name="Chaudhuri R.R."/>
            <person name="La Ragione R."/>
            <person name="Hildebrand F."/>
            <person name="Pallen M.J."/>
        </authorList>
    </citation>
    <scope>NUCLEOTIDE SEQUENCE</scope>
    <source>
        <strain evidence="7">ChiSxjej5B17-1746</strain>
    </source>
</reference>
<evidence type="ECO:0000256" key="1">
    <source>
        <dbReference type="ARBA" id="ARBA00022617"/>
    </source>
</evidence>
<evidence type="ECO:0000256" key="2">
    <source>
        <dbReference type="ARBA" id="ARBA00022723"/>
    </source>
</evidence>
<keyword evidence="5" id="KW-0472">Membrane</keyword>
<feature type="transmembrane region" description="Helical" evidence="5">
    <location>
        <begin position="266"/>
        <end position="287"/>
    </location>
</feature>
<dbReference type="SUPFAM" id="SSF46626">
    <property type="entry name" value="Cytochrome c"/>
    <property type="match status" value="1"/>
</dbReference>
<feature type="transmembrane region" description="Helical" evidence="5">
    <location>
        <begin position="181"/>
        <end position="206"/>
    </location>
</feature>
<evidence type="ECO:0000256" key="3">
    <source>
        <dbReference type="ARBA" id="ARBA00023004"/>
    </source>
</evidence>
<evidence type="ECO:0000256" key="4">
    <source>
        <dbReference type="PROSITE-ProRule" id="PRU00433"/>
    </source>
</evidence>
<gene>
    <name evidence="7" type="ORF">H9874_01545</name>
</gene>
<evidence type="ECO:0000313" key="7">
    <source>
        <dbReference type="EMBL" id="HIW77814.1"/>
    </source>
</evidence>
<dbReference type="AlphaFoldDB" id="A0A9D1QYX5"/>
<name>A0A9D1QYX5_9BACT</name>
<feature type="transmembrane region" description="Helical" evidence="5">
    <location>
        <begin position="135"/>
        <end position="161"/>
    </location>
</feature>
<dbReference type="InterPro" id="IPR036909">
    <property type="entry name" value="Cyt_c-like_dom_sf"/>
</dbReference>
<evidence type="ECO:0000259" key="6">
    <source>
        <dbReference type="PROSITE" id="PS51007"/>
    </source>
</evidence>
<dbReference type="GO" id="GO:0020037">
    <property type="term" value="F:heme binding"/>
    <property type="evidence" value="ECO:0007669"/>
    <property type="project" value="InterPro"/>
</dbReference>
<dbReference type="GO" id="GO:0009055">
    <property type="term" value="F:electron transfer activity"/>
    <property type="evidence" value="ECO:0007669"/>
    <property type="project" value="InterPro"/>
</dbReference>
<keyword evidence="2 4" id="KW-0479">Metal-binding</keyword>
<comment type="caution">
    <text evidence="7">The sequence shown here is derived from an EMBL/GenBank/DDBJ whole genome shotgun (WGS) entry which is preliminary data.</text>
</comment>
<dbReference type="InterPro" id="IPR009056">
    <property type="entry name" value="Cyt_c-like_dom"/>
</dbReference>
<sequence length="450" mass="49306">MIFPIQHIPGVGDGMTIALDAVLHVLISHGVAIGLVTMLTLFQTLTYLGRGAYWAFAGRALLGPAVLVTTSVGAITGVGIWFITGVLAPEGIGSLIHLFFWPWFIEWGAFATEVVLLLLYYYFWDRLARHRLGLLVALGWGYVAVAVFSAILISGILGFMLTPDGWPWGQHFRQAYFNPTFVPQCFLRVSGGLALGALFAMTWTAWSFKGSPDERGRILRLCGLVFLASAVVTAISAFVYFSRIPETYLTHWKFAVATSALSQVPLLLPTANAVAALFIVVTAVAAWRGRARPCRALCLVTLLLCVGLVTEFERIREFVRGPYLLPGYMYANQLLLVQDAALTDRDGPLLPDIRWLDGGRGLSRNELAGRTLFAANCGVCHTEGGLNDIRERLAGRPLDGVNAIIGLTQELGPFMTPFTGSEQERLLLAEYLYTLTNPDSRLSGPDHKER</sequence>
<keyword evidence="5" id="KW-1133">Transmembrane helix</keyword>
<organism evidence="7 8">
    <name type="scientific">Candidatus Bilophila faecipullorum</name>
    <dbReference type="NCBI Taxonomy" id="2838482"/>
    <lineage>
        <taxon>Bacteria</taxon>
        <taxon>Pseudomonadati</taxon>
        <taxon>Thermodesulfobacteriota</taxon>
        <taxon>Desulfovibrionia</taxon>
        <taxon>Desulfovibrionales</taxon>
        <taxon>Desulfovibrionaceae</taxon>
        <taxon>Bilophila</taxon>
    </lineage>
</organism>
<protein>
    <submittedName>
        <fullName evidence="7">Cytochrome c</fullName>
    </submittedName>
</protein>
<feature type="transmembrane region" description="Helical" evidence="5">
    <location>
        <begin position="60"/>
        <end position="83"/>
    </location>
</feature>
<feature type="transmembrane region" description="Helical" evidence="5">
    <location>
        <begin position="21"/>
        <end position="48"/>
    </location>
</feature>
<evidence type="ECO:0000313" key="8">
    <source>
        <dbReference type="Proteomes" id="UP000824264"/>
    </source>
</evidence>